<dbReference type="GO" id="GO:0080120">
    <property type="term" value="P:CAAX-box protein maturation"/>
    <property type="evidence" value="ECO:0007669"/>
    <property type="project" value="UniProtKB-ARBA"/>
</dbReference>
<feature type="transmembrane region" description="Helical" evidence="1">
    <location>
        <begin position="86"/>
        <end position="105"/>
    </location>
</feature>
<sequence>MPDPEATSATAPSPLEANRAVLVYLLLVNVLPGLALLAGWPVGLSLLLSAAVALLLTVLVFRRAFAALARSGRLSRPPPPGLTAGSLLLTLPGALGLGLVAGYLLPQVVANTPQLGSEAEGLDLLWLFVAVAGVVPLAEELVFRGLLLGAYERVRPLAVAALWTAGVFLLAHASPVQLLTLIPLSWIAARAVQVSGSLWTSVLLHAVNNLLALGVSQLAAQQASDAGVDEVTLSLALGGLLVGGVCLWIAVRWLRPKPQPYAPGPLVSGSLIAVIVLCVAGLAASLLLPLAPPGG</sequence>
<comment type="caution">
    <text evidence="3">The sequence shown here is derived from an EMBL/GenBank/DDBJ whole genome shotgun (WGS) entry which is preliminary data.</text>
</comment>
<name>A0A841I5L0_9DEIO</name>
<keyword evidence="4" id="KW-1185">Reference proteome</keyword>
<organism evidence="3 4">
    <name type="scientific">Deinobacterium chartae</name>
    <dbReference type="NCBI Taxonomy" id="521158"/>
    <lineage>
        <taxon>Bacteria</taxon>
        <taxon>Thermotogati</taxon>
        <taxon>Deinococcota</taxon>
        <taxon>Deinococci</taxon>
        <taxon>Deinococcales</taxon>
        <taxon>Deinococcaceae</taxon>
        <taxon>Deinobacterium</taxon>
    </lineage>
</organism>
<dbReference type="Proteomes" id="UP000569951">
    <property type="component" value="Unassembled WGS sequence"/>
</dbReference>
<dbReference type="InterPro" id="IPR003675">
    <property type="entry name" value="Rce1/LyrA-like_dom"/>
</dbReference>
<dbReference type="GO" id="GO:0004175">
    <property type="term" value="F:endopeptidase activity"/>
    <property type="evidence" value="ECO:0007669"/>
    <property type="project" value="UniProtKB-ARBA"/>
</dbReference>
<dbReference type="Pfam" id="PF02517">
    <property type="entry name" value="Rce1-like"/>
    <property type="match status" value="1"/>
</dbReference>
<evidence type="ECO:0000313" key="4">
    <source>
        <dbReference type="Proteomes" id="UP000569951"/>
    </source>
</evidence>
<feature type="domain" description="CAAX prenyl protease 2/Lysostaphin resistance protein A-like" evidence="2">
    <location>
        <begin position="123"/>
        <end position="211"/>
    </location>
</feature>
<keyword evidence="1" id="KW-0812">Transmembrane</keyword>
<feature type="transmembrane region" description="Helical" evidence="1">
    <location>
        <begin position="125"/>
        <end position="147"/>
    </location>
</feature>
<evidence type="ECO:0000256" key="1">
    <source>
        <dbReference type="SAM" id="Phobius"/>
    </source>
</evidence>
<evidence type="ECO:0000313" key="3">
    <source>
        <dbReference type="EMBL" id="MBB6099559.1"/>
    </source>
</evidence>
<feature type="transmembrane region" description="Helical" evidence="1">
    <location>
        <begin position="159"/>
        <end position="186"/>
    </location>
</feature>
<dbReference type="EMBL" id="JACHHG010000012">
    <property type="protein sequence ID" value="MBB6099559.1"/>
    <property type="molecule type" value="Genomic_DNA"/>
</dbReference>
<feature type="transmembrane region" description="Helical" evidence="1">
    <location>
        <begin position="271"/>
        <end position="291"/>
    </location>
</feature>
<feature type="transmembrane region" description="Helical" evidence="1">
    <location>
        <begin position="231"/>
        <end position="251"/>
    </location>
</feature>
<gene>
    <name evidence="3" type="ORF">HNR42_003009</name>
</gene>
<feature type="transmembrane region" description="Helical" evidence="1">
    <location>
        <begin position="46"/>
        <end position="65"/>
    </location>
</feature>
<feature type="transmembrane region" description="Helical" evidence="1">
    <location>
        <begin position="21"/>
        <end position="40"/>
    </location>
</feature>
<dbReference type="AlphaFoldDB" id="A0A841I5L0"/>
<keyword evidence="1" id="KW-1133">Transmembrane helix</keyword>
<evidence type="ECO:0000259" key="2">
    <source>
        <dbReference type="Pfam" id="PF02517"/>
    </source>
</evidence>
<proteinExistence type="predicted"/>
<reference evidence="3 4" key="1">
    <citation type="submission" date="2020-08" db="EMBL/GenBank/DDBJ databases">
        <title>Genomic Encyclopedia of Type Strains, Phase IV (KMG-IV): sequencing the most valuable type-strain genomes for metagenomic binning, comparative biology and taxonomic classification.</title>
        <authorList>
            <person name="Goeker M."/>
        </authorList>
    </citation>
    <scope>NUCLEOTIDE SEQUENCE [LARGE SCALE GENOMIC DNA]</scope>
    <source>
        <strain evidence="3 4">DSM 21458</strain>
    </source>
</reference>
<protein>
    <recommendedName>
        <fullName evidence="2">CAAX prenyl protease 2/Lysostaphin resistance protein A-like domain-containing protein</fullName>
    </recommendedName>
</protein>
<accession>A0A841I5L0</accession>
<keyword evidence="1" id="KW-0472">Membrane</keyword>
<dbReference type="RefSeq" id="WP_183988303.1">
    <property type="nucleotide sequence ID" value="NZ_JACHHG010000012.1"/>
</dbReference>